<evidence type="ECO:0000256" key="3">
    <source>
        <dbReference type="ARBA" id="ARBA00022553"/>
    </source>
</evidence>
<reference evidence="6" key="4">
    <citation type="submission" date="2025-08" db="UniProtKB">
        <authorList>
            <consortium name="Ensembl"/>
        </authorList>
    </citation>
    <scope>IDENTIFICATION</scope>
</reference>
<evidence type="ECO:0000256" key="4">
    <source>
        <dbReference type="ARBA" id="ARBA00023212"/>
    </source>
</evidence>
<keyword evidence="4" id="KW-0206">Cytoskeleton</keyword>
<evidence type="ECO:0000259" key="5">
    <source>
        <dbReference type="Pfam" id="PF00786"/>
    </source>
</evidence>
<protein>
    <recommendedName>
        <fullName evidence="5">CRIB domain-containing protein</fullName>
    </recommendedName>
</protein>
<dbReference type="Pfam" id="PF00786">
    <property type="entry name" value="PBD"/>
    <property type="match status" value="1"/>
</dbReference>
<dbReference type="AlphaFoldDB" id="A0A4W3JZM0"/>
<organism evidence="6 7">
    <name type="scientific">Callorhinchus milii</name>
    <name type="common">Ghost shark</name>
    <dbReference type="NCBI Taxonomy" id="7868"/>
    <lineage>
        <taxon>Eukaryota</taxon>
        <taxon>Metazoa</taxon>
        <taxon>Chordata</taxon>
        <taxon>Craniata</taxon>
        <taxon>Vertebrata</taxon>
        <taxon>Chondrichthyes</taxon>
        <taxon>Holocephali</taxon>
        <taxon>Chimaeriformes</taxon>
        <taxon>Callorhinchidae</taxon>
        <taxon>Callorhinchus</taxon>
    </lineage>
</organism>
<dbReference type="Ensembl" id="ENSCMIT00000049702.1">
    <property type="protein sequence ID" value="ENSCMIP00000049024.1"/>
    <property type="gene ID" value="ENSCMIG00000019989.1"/>
</dbReference>
<proteinExistence type="predicted"/>
<dbReference type="SUPFAM" id="SSF47912">
    <property type="entry name" value="Wiscott-Aldrich syndrome protein, WASP, C-terminal domain"/>
    <property type="match status" value="1"/>
</dbReference>
<dbReference type="FunFam" id="3.90.810.10:FF:000003">
    <property type="entry name" value="Neural Wiskott-Aldrich syndrome protein-like"/>
    <property type="match status" value="1"/>
</dbReference>
<keyword evidence="7" id="KW-1185">Reference proteome</keyword>
<evidence type="ECO:0000313" key="6">
    <source>
        <dbReference type="Ensembl" id="ENSCMIP00000049024.1"/>
    </source>
</evidence>
<dbReference type="GO" id="GO:0005856">
    <property type="term" value="C:cytoskeleton"/>
    <property type="evidence" value="ECO:0007669"/>
    <property type="project" value="UniProtKB-SubCell"/>
</dbReference>
<evidence type="ECO:0000256" key="1">
    <source>
        <dbReference type="ARBA" id="ARBA00004245"/>
    </source>
</evidence>
<reference evidence="6" key="5">
    <citation type="submission" date="2025-09" db="UniProtKB">
        <authorList>
            <consortium name="Ensembl"/>
        </authorList>
    </citation>
    <scope>IDENTIFICATION</scope>
</reference>
<reference evidence="7" key="1">
    <citation type="journal article" date="2006" name="Science">
        <title>Ancient noncoding elements conserved in the human genome.</title>
        <authorList>
            <person name="Venkatesh B."/>
            <person name="Kirkness E.F."/>
            <person name="Loh Y.H."/>
            <person name="Halpern A.L."/>
            <person name="Lee A.P."/>
            <person name="Johnson J."/>
            <person name="Dandona N."/>
            <person name="Viswanathan L.D."/>
            <person name="Tay A."/>
            <person name="Venter J.C."/>
            <person name="Strausberg R.L."/>
            <person name="Brenner S."/>
        </authorList>
    </citation>
    <scope>NUCLEOTIDE SEQUENCE [LARGE SCALE GENOMIC DNA]</scope>
</reference>
<dbReference type="GO" id="GO:0007015">
    <property type="term" value="P:actin filament organization"/>
    <property type="evidence" value="ECO:0007669"/>
    <property type="project" value="InterPro"/>
</dbReference>
<evidence type="ECO:0000313" key="7">
    <source>
        <dbReference type="Proteomes" id="UP000314986"/>
    </source>
</evidence>
<reference evidence="7" key="3">
    <citation type="journal article" date="2014" name="Nature">
        <title>Elephant shark genome provides unique insights into gnathostome evolution.</title>
        <authorList>
            <consortium name="International Elephant Shark Genome Sequencing Consortium"/>
            <person name="Venkatesh B."/>
            <person name="Lee A.P."/>
            <person name="Ravi V."/>
            <person name="Maurya A.K."/>
            <person name="Lian M.M."/>
            <person name="Swann J.B."/>
            <person name="Ohta Y."/>
            <person name="Flajnik M.F."/>
            <person name="Sutoh Y."/>
            <person name="Kasahara M."/>
            <person name="Hoon S."/>
            <person name="Gangu V."/>
            <person name="Roy S.W."/>
            <person name="Irimia M."/>
            <person name="Korzh V."/>
            <person name="Kondrychyn I."/>
            <person name="Lim Z.W."/>
            <person name="Tay B.H."/>
            <person name="Tohari S."/>
            <person name="Kong K.W."/>
            <person name="Ho S."/>
            <person name="Lorente-Galdos B."/>
            <person name="Quilez J."/>
            <person name="Marques-Bonet T."/>
            <person name="Raney B.J."/>
            <person name="Ingham P.W."/>
            <person name="Tay A."/>
            <person name="Hillier L.W."/>
            <person name="Minx P."/>
            <person name="Boehm T."/>
            <person name="Wilson R.K."/>
            <person name="Brenner S."/>
            <person name="Warren W.C."/>
        </authorList>
    </citation>
    <scope>NUCLEOTIDE SEQUENCE [LARGE SCALE GENOMIC DNA]</scope>
</reference>
<dbReference type="CDD" id="cd00132">
    <property type="entry name" value="CRIB"/>
    <property type="match status" value="1"/>
</dbReference>
<name>A0A4W3JZM0_CALMI</name>
<keyword evidence="2" id="KW-0963">Cytoplasm</keyword>
<dbReference type="Proteomes" id="UP000314986">
    <property type="component" value="Unassembled WGS sequence"/>
</dbReference>
<reference evidence="7" key="2">
    <citation type="journal article" date="2007" name="PLoS Biol.">
        <title>Survey sequencing and comparative analysis of the elephant shark (Callorhinchus milii) genome.</title>
        <authorList>
            <person name="Venkatesh B."/>
            <person name="Kirkness E.F."/>
            <person name="Loh Y.H."/>
            <person name="Halpern A.L."/>
            <person name="Lee A.P."/>
            <person name="Johnson J."/>
            <person name="Dandona N."/>
            <person name="Viswanathan L.D."/>
            <person name="Tay A."/>
            <person name="Venter J.C."/>
            <person name="Strausberg R.L."/>
            <person name="Brenner S."/>
        </authorList>
    </citation>
    <scope>NUCLEOTIDE SEQUENCE [LARGE SCALE GENOMIC DNA]</scope>
</reference>
<feature type="domain" description="CRIB" evidence="5">
    <location>
        <begin position="7"/>
        <end position="54"/>
    </location>
</feature>
<dbReference type="GeneTree" id="ENSGT00970000193473"/>
<evidence type="ECO:0000256" key="2">
    <source>
        <dbReference type="ARBA" id="ARBA00022490"/>
    </source>
</evidence>
<dbReference type="InterPro" id="IPR000095">
    <property type="entry name" value="CRIB_dom"/>
</dbReference>
<accession>A0A4W3JZM0</accession>
<sequence>LILFFLRHRGHVGWDPEKGFDLNNLDPDLVKVFIQAGINEFHLKDKETSKMIYNVLENKGEINAAQKDAKQKGKENLCTDKYC</sequence>
<dbReference type="STRING" id="7868.ENSCMIP00000049024"/>
<comment type="subcellular location">
    <subcellularLocation>
        <location evidence="1">Cytoplasm</location>
        <location evidence="1">Cytoskeleton</location>
    </subcellularLocation>
</comment>
<dbReference type="InterPro" id="IPR011026">
    <property type="entry name" value="WAS_C"/>
</dbReference>
<dbReference type="InterPro" id="IPR036936">
    <property type="entry name" value="CRIB_dom_sf"/>
</dbReference>
<keyword evidence="3" id="KW-0597">Phosphoprotein</keyword>
<dbReference type="InParanoid" id="A0A4W3JZM0"/>
<dbReference type="Gene3D" id="3.90.810.10">
    <property type="entry name" value="CRIB domain"/>
    <property type="match status" value="1"/>
</dbReference>